<name>A0A5B0SCM1_PUCGR</name>
<dbReference type="AlphaFoldDB" id="A0A5B0SCM1"/>
<dbReference type="Proteomes" id="UP000325313">
    <property type="component" value="Unassembled WGS sequence"/>
</dbReference>
<sequence length="192" mass="21218">MSSVLTRYGGSDREAHSVLEDDKCTIRKKAEVGYLEASRFGKVVHGDESTTGQDVNAGFKPFKDNTTSTVQGRSIQIDPQPNWALGHNREARRTAWVELAMASAPTDKGVTRAITSWKQWIIHSNAHLQADNGQERVSAASSIDLQAELSYIPTIGLQMYQTGRAQKNLTAQSSFNQALRVKHVIVNKAHKE</sequence>
<dbReference type="EMBL" id="VDEP01000040">
    <property type="protein sequence ID" value="KAA1135265.1"/>
    <property type="molecule type" value="Genomic_DNA"/>
</dbReference>
<protein>
    <submittedName>
        <fullName evidence="1">Uncharacterized protein</fullName>
    </submittedName>
</protein>
<evidence type="ECO:0000313" key="2">
    <source>
        <dbReference type="Proteomes" id="UP000325313"/>
    </source>
</evidence>
<comment type="caution">
    <text evidence="1">The sequence shown here is derived from an EMBL/GenBank/DDBJ whole genome shotgun (WGS) entry which is preliminary data.</text>
</comment>
<reference evidence="1 2" key="1">
    <citation type="submission" date="2019-05" db="EMBL/GenBank/DDBJ databases">
        <title>Emergence of the Ug99 lineage of the wheat stem rust pathogen through somatic hybridization.</title>
        <authorList>
            <person name="Li F."/>
            <person name="Upadhyaya N.M."/>
            <person name="Sperschneider J."/>
            <person name="Matny O."/>
            <person name="Nguyen-Phuc H."/>
            <person name="Mago R."/>
            <person name="Raley C."/>
            <person name="Miller M.E."/>
            <person name="Silverstein K.A.T."/>
            <person name="Henningsen E."/>
            <person name="Hirsch C.D."/>
            <person name="Visser B."/>
            <person name="Pretorius Z.A."/>
            <person name="Steffenson B.J."/>
            <person name="Schwessinger B."/>
            <person name="Dodds P.N."/>
            <person name="Figueroa M."/>
        </authorList>
    </citation>
    <scope>NUCLEOTIDE SEQUENCE [LARGE SCALE GENOMIC DNA]</scope>
    <source>
        <strain evidence="1 2">Ug99</strain>
    </source>
</reference>
<gene>
    <name evidence="1" type="ORF">PGTUg99_023577</name>
</gene>
<accession>A0A5B0SCM1</accession>
<organism evidence="1 2">
    <name type="scientific">Puccinia graminis f. sp. tritici</name>
    <dbReference type="NCBI Taxonomy" id="56615"/>
    <lineage>
        <taxon>Eukaryota</taxon>
        <taxon>Fungi</taxon>
        <taxon>Dikarya</taxon>
        <taxon>Basidiomycota</taxon>
        <taxon>Pucciniomycotina</taxon>
        <taxon>Pucciniomycetes</taxon>
        <taxon>Pucciniales</taxon>
        <taxon>Pucciniaceae</taxon>
        <taxon>Puccinia</taxon>
    </lineage>
</organism>
<evidence type="ECO:0000313" key="1">
    <source>
        <dbReference type="EMBL" id="KAA1135265.1"/>
    </source>
</evidence>
<proteinExistence type="predicted"/>